<dbReference type="GO" id="GO:0005886">
    <property type="term" value="C:plasma membrane"/>
    <property type="evidence" value="ECO:0007669"/>
    <property type="project" value="UniProtKB-SubCell"/>
</dbReference>
<evidence type="ECO:0000256" key="2">
    <source>
        <dbReference type="ARBA" id="ARBA00009592"/>
    </source>
</evidence>
<keyword evidence="3" id="KW-1003">Cell membrane</keyword>
<evidence type="ECO:0000259" key="14">
    <source>
        <dbReference type="Pfam" id="PF08263"/>
    </source>
</evidence>
<keyword evidence="7" id="KW-0677">Repeat</keyword>
<dbReference type="InterPro" id="IPR055414">
    <property type="entry name" value="LRR_R13L4/SHOC2-like"/>
</dbReference>
<organism evidence="16 17">
    <name type="scientific">Theobroma cacao</name>
    <name type="common">Cacao</name>
    <name type="synonym">Cocoa</name>
    <dbReference type="NCBI Taxonomy" id="3641"/>
    <lineage>
        <taxon>Eukaryota</taxon>
        <taxon>Viridiplantae</taxon>
        <taxon>Streptophyta</taxon>
        <taxon>Embryophyta</taxon>
        <taxon>Tracheophyta</taxon>
        <taxon>Spermatophyta</taxon>
        <taxon>Magnoliopsida</taxon>
        <taxon>eudicotyledons</taxon>
        <taxon>Gunneridae</taxon>
        <taxon>Pentapetalae</taxon>
        <taxon>rosids</taxon>
        <taxon>malvids</taxon>
        <taxon>Malvales</taxon>
        <taxon>Malvaceae</taxon>
        <taxon>Byttnerioideae</taxon>
        <taxon>Theobroma</taxon>
    </lineage>
</organism>
<evidence type="ECO:0000256" key="8">
    <source>
        <dbReference type="ARBA" id="ARBA00022989"/>
    </source>
</evidence>
<dbReference type="Proteomes" id="UP000694886">
    <property type="component" value="Chromosome 4"/>
</dbReference>
<evidence type="ECO:0000256" key="9">
    <source>
        <dbReference type="ARBA" id="ARBA00023136"/>
    </source>
</evidence>
<name>A0AB32W8X7_THECC</name>
<dbReference type="InterPro" id="IPR003591">
    <property type="entry name" value="Leu-rich_rpt_typical-subtyp"/>
</dbReference>
<feature type="domain" description="Disease resistance R13L4/SHOC-2-like LRR" evidence="15">
    <location>
        <begin position="279"/>
        <end position="365"/>
    </location>
</feature>
<evidence type="ECO:0000256" key="10">
    <source>
        <dbReference type="ARBA" id="ARBA00023170"/>
    </source>
</evidence>
<dbReference type="SMART" id="SM00369">
    <property type="entry name" value="LRR_TYP"/>
    <property type="match status" value="11"/>
</dbReference>
<evidence type="ECO:0000256" key="5">
    <source>
        <dbReference type="ARBA" id="ARBA00022692"/>
    </source>
</evidence>
<dbReference type="KEGG" id="tcc:18602120"/>
<dbReference type="Gene3D" id="3.80.10.10">
    <property type="entry name" value="Ribonuclease Inhibitor"/>
    <property type="match status" value="3"/>
</dbReference>
<dbReference type="PANTHER" id="PTHR48061:SF12">
    <property type="entry name" value="DISEASE RESISTANCE LIKE PROTEIN"/>
    <property type="match status" value="1"/>
</dbReference>
<comment type="similarity">
    <text evidence="2">Belongs to the RLP family.</text>
</comment>
<evidence type="ECO:0000256" key="3">
    <source>
        <dbReference type="ARBA" id="ARBA00022475"/>
    </source>
</evidence>
<evidence type="ECO:0000256" key="1">
    <source>
        <dbReference type="ARBA" id="ARBA00004251"/>
    </source>
</evidence>
<dbReference type="InterPro" id="IPR001611">
    <property type="entry name" value="Leu-rich_rpt"/>
</dbReference>
<dbReference type="Pfam" id="PF08263">
    <property type="entry name" value="LRRNT_2"/>
    <property type="match status" value="1"/>
</dbReference>
<keyword evidence="10" id="KW-0675">Receptor</keyword>
<dbReference type="PANTHER" id="PTHR48061">
    <property type="entry name" value="LEUCINE-RICH REPEAT RECEPTOR PROTEIN KINASE EMS1-LIKE-RELATED"/>
    <property type="match status" value="1"/>
</dbReference>
<feature type="domain" description="Leucine-rich repeat-containing N-terminal plant-type" evidence="14">
    <location>
        <begin position="31"/>
        <end position="82"/>
    </location>
</feature>
<dbReference type="SUPFAM" id="SSF52047">
    <property type="entry name" value="RNI-like"/>
    <property type="match status" value="1"/>
</dbReference>
<dbReference type="FunFam" id="3.80.10.10:FF:000041">
    <property type="entry name" value="LRR receptor-like serine/threonine-protein kinase ERECTA"/>
    <property type="match status" value="1"/>
</dbReference>
<keyword evidence="4" id="KW-0433">Leucine-rich repeat</keyword>
<dbReference type="GeneID" id="18602120"/>
<feature type="transmembrane region" description="Helical" evidence="12">
    <location>
        <begin position="968"/>
        <end position="987"/>
    </location>
</feature>
<evidence type="ECO:0000256" key="12">
    <source>
        <dbReference type="SAM" id="Phobius"/>
    </source>
</evidence>
<dbReference type="InterPro" id="IPR046956">
    <property type="entry name" value="RLP23-like"/>
</dbReference>
<protein>
    <submittedName>
        <fullName evidence="17">Receptor-like protein 12</fullName>
    </submittedName>
</protein>
<evidence type="ECO:0000313" key="16">
    <source>
        <dbReference type="Proteomes" id="UP000694886"/>
    </source>
</evidence>
<evidence type="ECO:0000256" key="13">
    <source>
        <dbReference type="SAM" id="SignalP"/>
    </source>
</evidence>
<evidence type="ECO:0000256" key="6">
    <source>
        <dbReference type="ARBA" id="ARBA00022729"/>
    </source>
</evidence>
<feature type="signal peptide" evidence="13">
    <location>
        <begin position="1"/>
        <end position="28"/>
    </location>
</feature>
<comment type="subcellular location">
    <subcellularLocation>
        <location evidence="1">Cell membrane</location>
        <topology evidence="1">Single-pass type I membrane protein</topology>
    </subcellularLocation>
</comment>
<accession>A0AB32W8X7</accession>
<dbReference type="InterPro" id="IPR032675">
    <property type="entry name" value="LRR_dom_sf"/>
</dbReference>
<dbReference type="Pfam" id="PF23598">
    <property type="entry name" value="LRR_14"/>
    <property type="match status" value="2"/>
</dbReference>
<dbReference type="PRINTS" id="PR00019">
    <property type="entry name" value="LEURICHRPT"/>
</dbReference>
<dbReference type="InterPro" id="IPR013210">
    <property type="entry name" value="LRR_N_plant-typ"/>
</dbReference>
<dbReference type="Gramene" id="Tc04v2_t011450.1">
    <property type="protein sequence ID" value="Tc04v2_p011450.1"/>
    <property type="gene ID" value="Tc04v2_g011450"/>
</dbReference>
<reference evidence="16" key="1">
    <citation type="journal article" date="1997" name="Nucleic Acids Res.">
        <title>tRNAscan-SE: a program for improved detection of transfer RNA genes in genomic sequence.</title>
        <authorList>
            <person name="Lowe T.M."/>
            <person name="Eddy S.R."/>
        </authorList>
    </citation>
    <scope>NUCLEOTIDE SEQUENCE [LARGE SCALE GENOMIC DNA]</scope>
    <source>
        <strain evidence="16">r\B97-61/B2</strain>
    </source>
</reference>
<dbReference type="SMART" id="SM00365">
    <property type="entry name" value="LRR_SD22"/>
    <property type="match status" value="5"/>
</dbReference>
<evidence type="ECO:0000259" key="15">
    <source>
        <dbReference type="Pfam" id="PF23598"/>
    </source>
</evidence>
<keyword evidence="6 13" id="KW-0732">Signal</keyword>
<dbReference type="SUPFAM" id="SSF52058">
    <property type="entry name" value="L domain-like"/>
    <property type="match status" value="2"/>
</dbReference>
<feature type="chain" id="PRO_5044263340" evidence="13">
    <location>
        <begin position="29"/>
        <end position="1028"/>
    </location>
</feature>
<reference evidence="17" key="2">
    <citation type="submission" date="2025-08" db="UniProtKB">
        <authorList>
            <consortium name="RefSeq"/>
        </authorList>
    </citation>
    <scope>IDENTIFICATION</scope>
</reference>
<evidence type="ECO:0000256" key="7">
    <source>
        <dbReference type="ARBA" id="ARBA00022737"/>
    </source>
</evidence>
<evidence type="ECO:0000256" key="11">
    <source>
        <dbReference type="ARBA" id="ARBA00023180"/>
    </source>
</evidence>
<dbReference type="Pfam" id="PF00560">
    <property type="entry name" value="LRR_1"/>
    <property type="match status" value="6"/>
</dbReference>
<dbReference type="Pfam" id="PF13855">
    <property type="entry name" value="LRR_8"/>
    <property type="match status" value="2"/>
</dbReference>
<dbReference type="FunFam" id="3.80.10.10:FF:000213">
    <property type="entry name" value="Tyrosine-sulfated glycopeptide receptor 1"/>
    <property type="match status" value="1"/>
</dbReference>
<keyword evidence="9 12" id="KW-0472">Membrane</keyword>
<evidence type="ECO:0000256" key="4">
    <source>
        <dbReference type="ARBA" id="ARBA00022614"/>
    </source>
</evidence>
<gene>
    <name evidence="17" type="primary">LOC18602120</name>
</gene>
<keyword evidence="5 12" id="KW-0812">Transmembrane</keyword>
<feature type="domain" description="Disease resistance R13L4/SHOC-2-like LRR" evidence="15">
    <location>
        <begin position="106"/>
        <end position="217"/>
    </location>
</feature>
<dbReference type="PROSITE" id="PS51450">
    <property type="entry name" value="LRR"/>
    <property type="match status" value="1"/>
</dbReference>
<proteinExistence type="inferred from homology"/>
<keyword evidence="8 12" id="KW-1133">Transmembrane helix</keyword>
<dbReference type="RefSeq" id="XP_017974115.1">
    <property type="nucleotide sequence ID" value="XM_018118626.1"/>
</dbReference>
<keyword evidence="11" id="KW-0325">Glycoprotein</keyword>
<dbReference type="FunFam" id="3.80.10.10:FF:000095">
    <property type="entry name" value="LRR receptor-like serine/threonine-protein kinase GSO1"/>
    <property type="match status" value="1"/>
</dbReference>
<evidence type="ECO:0000313" key="17">
    <source>
        <dbReference type="RefSeq" id="XP_017974115.1"/>
    </source>
</evidence>
<sequence length="1028" mass="115242">MGSFLYLSISMSLLNLLLLLFLVSSVQPLCHPDERSALLQFKESFVINNSASSTPEAHAKTESWKLEGESADCCSWDGVECDNSTGHVIGLDLRSSHLYGSIDSRSSLFHLVHLQWLNLADNLFKNSKIPSEIRNLSRLTSLDLSHSNFSGQIPSEIFQLTELELLDLSGNSLKLRKPGMRSLLENLTNLQELYLTDVRISSSVPNILANFSSLKALILSNCDLRGDFPPRIFELPSLQFLSLQSNPDLTGYLPDIRSNHPLLELSLADTTFFGQLPESFGNFKSLELLDINTCHFSGKVPYSLGNLTELTYLDLSFNSFSGPIPPSVGNLNQLMTLDFSYNNFSGEIPFSLANLTQLVYLSLQTNNFDRGTWSWLGTQINLTYLDLTNTSLSGDIPSSLQNLTQLTCLYLWANKLDGQIPPWIGNLTKLTEIKFQENNLSGPVPESIFKLENLELLYLHMNRLNGILMLDSFLELKNLTKLQLSGNNLSLLNSVSINATSPKFELLGLASCNLSEFPHFLRSQDELVFLELSDNRFHGQIPKWFWSVGKETLLQLNLGFNFLTGFEELPVVLPWTHLEVFNLESNKIQGSLPHPPPSIVSYSFSNNSLSGEISPMLCNLSFLMTLDLSINNLTGMLPRCLFSQSDSLKVVSLRNNQFTGAIPSTYMKSCGLRMMDLGQNQLQGRIPRSLAHCTKLEVLILGNNLINDTFPSWLGTLPELKVLILRANGLHGVIGEPRAKSEFSELQVIDLSDNSLRGKLPSEYFNIWVAMEVANANSLSPYMNANTSFEDGELSWYDYYNYVLILANKGRDLSYENVPGSISAIDLSSNQFQGEIPEAISNLKQIRVLNLSNNNLTGHIPSALGEISNLESLDLSRNKLSGKIPQQLANLNFLESFNVSYNNLEGNIPRGAQFNTFDNDSYEGNSRLCGYPLSEKCGNPEVLQPPPRLAPKEDDEGIVRVFKFDWKIVMTGYGAGLVIGMSLGYNFTTRKHEWLMKVFRKWQVSNNWNGSNWQESLRSVWKKVSWNY</sequence>
<dbReference type="AlphaFoldDB" id="A0AB32W8X7"/>